<keyword evidence="2" id="KW-0812">Transmembrane</keyword>
<organism evidence="3 4">
    <name type="scientific">Bdellovibrio bacteriovorus (strain ATCC 15356 / DSM 50701 / NCIMB 9529 / HD100)</name>
    <dbReference type="NCBI Taxonomy" id="264462"/>
    <lineage>
        <taxon>Bacteria</taxon>
        <taxon>Pseudomonadati</taxon>
        <taxon>Bdellovibrionota</taxon>
        <taxon>Bdellovibrionia</taxon>
        <taxon>Bdellovibrionales</taxon>
        <taxon>Pseudobdellovibrionaceae</taxon>
        <taxon>Bdellovibrio</taxon>
    </lineage>
</organism>
<evidence type="ECO:0000313" key="3">
    <source>
        <dbReference type="EMBL" id="CAE79904.1"/>
    </source>
</evidence>
<gene>
    <name evidence="3" type="ordered locus">Bd2058</name>
</gene>
<feature type="compositionally biased region" description="Pro residues" evidence="1">
    <location>
        <begin position="550"/>
        <end position="560"/>
    </location>
</feature>
<dbReference type="EMBL" id="BX842651">
    <property type="protein sequence ID" value="CAE79904.1"/>
    <property type="molecule type" value="Genomic_DNA"/>
</dbReference>
<dbReference type="KEGG" id="bba:Bd2058"/>
<feature type="region of interest" description="Disordered" evidence="1">
    <location>
        <begin position="598"/>
        <end position="621"/>
    </location>
</feature>
<evidence type="ECO:0000256" key="2">
    <source>
        <dbReference type="SAM" id="Phobius"/>
    </source>
</evidence>
<reference evidence="3 4" key="1">
    <citation type="journal article" date="2004" name="Science">
        <title>A predator unmasked: life cycle of Bdellovibrio bacteriovorus from a genomic perspective.</title>
        <authorList>
            <person name="Rendulic S."/>
            <person name="Jagtap P."/>
            <person name="Rosinus A."/>
            <person name="Eppinger M."/>
            <person name="Baar C."/>
            <person name="Lanz C."/>
            <person name="Keller H."/>
            <person name="Lambert C."/>
            <person name="Evans K.J."/>
            <person name="Goesmann A."/>
            <person name="Meyer F."/>
            <person name="Sockett R.E."/>
            <person name="Schuster S.C."/>
        </authorList>
    </citation>
    <scope>NUCLEOTIDE SEQUENCE [LARGE SCALE GENOMIC DNA]</scope>
    <source>
        <strain evidence="4">ATCC 15356 / DSM 50701 / NCIMB 9529 / HD100</strain>
    </source>
</reference>
<dbReference type="HOGENOM" id="CLU_439838_0_0_7"/>
<keyword evidence="4" id="KW-1185">Reference proteome</keyword>
<feature type="region of interest" description="Disordered" evidence="1">
    <location>
        <begin position="542"/>
        <end position="584"/>
    </location>
</feature>
<protein>
    <submittedName>
        <fullName evidence="3">Uncharacterized protein</fullName>
    </submittedName>
</protein>
<feature type="compositionally biased region" description="Low complexity" evidence="1">
    <location>
        <begin position="561"/>
        <end position="571"/>
    </location>
</feature>
<feature type="region of interest" description="Disordered" evidence="1">
    <location>
        <begin position="460"/>
        <end position="502"/>
    </location>
</feature>
<dbReference type="STRING" id="264462.Bd2058"/>
<sequence length="621" mass="67430">MCTEKTQKHEVVMRWKLNPKSLMKSLAASASAFTMCMAPVAQGAAAQDQKKLINQYLKETGLTTKKMTVGEFYRMVRHVYPHKLQKQMDQWVELNRHEMMPAVEASTYKGSDGKEQVRLTLTHAGQTSTLTFTGDEENPLKVNGVNFKRKELMNYNNFNAIAGKMAKLDPVVGKALKKGKQKPLSKNFVLTYKEYTRLTPRQKAEYFVRMRAALESAQKVYTKIYGTQALNEINKRHEWAASFLFGEEAQAASLTGKPCIVAGYLSIYGENGSCGGSKQGAIDLKNKMEVNSATCLNNGVSCNPMVYGFSANGAPHCVSRSEVKYATRVCNGKSPLRTGDAKSEGEDKKRIIESYLKKVKGQDINLVLNEEGKISQEQYDQISSYLGDLQNFINSAVAECGQAPLQKIAQQRDDQMSACNEIKTRAFSLQSFVVSPEPPHPPGPIAGGDCSVEKPGSVPGEGGKGCVCPEGTKESEPSESESRPSCLVIEAGGEGDLPGGKTEVGKDDSCGFWCRNKNWIIPVGIGLLALGAFWWLFSKKSKSDSKSPEYVPPAPAPEPEPTATTTVTTPPVVDPPPTAPCPAPNQLINNVCVPVVVVPPPTPDSEGGTTTDTSIRAGGVR</sequence>
<dbReference type="AlphaFoldDB" id="Q6MLF3"/>
<evidence type="ECO:0000256" key="1">
    <source>
        <dbReference type="SAM" id="MobiDB-lite"/>
    </source>
</evidence>
<proteinExistence type="predicted"/>
<keyword evidence="2" id="KW-0472">Membrane</keyword>
<name>Q6MLF3_BDEBA</name>
<feature type="compositionally biased region" description="Pro residues" evidence="1">
    <location>
        <begin position="572"/>
        <end position="583"/>
    </location>
</feature>
<keyword evidence="2" id="KW-1133">Transmembrane helix</keyword>
<evidence type="ECO:0000313" key="4">
    <source>
        <dbReference type="Proteomes" id="UP000008080"/>
    </source>
</evidence>
<feature type="transmembrane region" description="Helical" evidence="2">
    <location>
        <begin position="519"/>
        <end position="537"/>
    </location>
</feature>
<accession>Q6MLF3</accession>
<dbReference type="Proteomes" id="UP000008080">
    <property type="component" value="Chromosome"/>
</dbReference>
<dbReference type="eggNOG" id="ENOG5032IZF">
    <property type="taxonomic scope" value="Bacteria"/>
</dbReference>
<feature type="compositionally biased region" description="Basic and acidic residues" evidence="1">
    <location>
        <begin position="471"/>
        <end position="482"/>
    </location>
</feature>